<organism evidence="2 3">
    <name type="scientific">Dictyobacter formicarum</name>
    <dbReference type="NCBI Taxonomy" id="2778368"/>
    <lineage>
        <taxon>Bacteria</taxon>
        <taxon>Bacillati</taxon>
        <taxon>Chloroflexota</taxon>
        <taxon>Ktedonobacteria</taxon>
        <taxon>Ktedonobacterales</taxon>
        <taxon>Dictyobacteraceae</taxon>
        <taxon>Dictyobacter</taxon>
    </lineage>
</organism>
<evidence type="ECO:0008006" key="4">
    <source>
        <dbReference type="Google" id="ProtNLM"/>
    </source>
</evidence>
<name>A0ABQ3V794_9CHLR</name>
<keyword evidence="1" id="KW-0472">Membrane</keyword>
<comment type="caution">
    <text evidence="2">The sequence shown here is derived from an EMBL/GenBank/DDBJ whole genome shotgun (WGS) entry which is preliminary data.</text>
</comment>
<gene>
    <name evidence="2" type="ORF">KSZ_00080</name>
</gene>
<keyword evidence="1" id="KW-1133">Transmembrane helix</keyword>
<dbReference type="EMBL" id="BNJJ01000001">
    <property type="protein sequence ID" value="GHO82002.1"/>
    <property type="molecule type" value="Genomic_DNA"/>
</dbReference>
<feature type="transmembrane region" description="Helical" evidence="1">
    <location>
        <begin position="20"/>
        <end position="43"/>
    </location>
</feature>
<protein>
    <recommendedName>
        <fullName evidence="4">MFS transporter</fullName>
    </recommendedName>
</protein>
<dbReference type="Proteomes" id="UP000635565">
    <property type="component" value="Unassembled WGS sequence"/>
</dbReference>
<dbReference type="RefSeq" id="WP_268905947.1">
    <property type="nucleotide sequence ID" value="NZ_BNJJ01000001.1"/>
</dbReference>
<reference evidence="2 3" key="1">
    <citation type="journal article" date="2021" name="Int. J. Syst. Evol. Microbiol.">
        <title>Reticulibacter mediterranei gen. nov., sp. nov., within the new family Reticulibacteraceae fam. nov., and Ktedonospora formicarum gen. nov., sp. nov., Ktedonobacter robiniae sp. nov., Dictyobacter formicarum sp. nov. and Dictyobacter arantiisoli sp. nov., belonging to the class Ktedonobacteria.</title>
        <authorList>
            <person name="Yabe S."/>
            <person name="Zheng Y."/>
            <person name="Wang C.M."/>
            <person name="Sakai Y."/>
            <person name="Abe K."/>
            <person name="Yokota A."/>
            <person name="Donadio S."/>
            <person name="Cavaletti L."/>
            <person name="Monciardini P."/>
        </authorList>
    </citation>
    <scope>NUCLEOTIDE SEQUENCE [LARGE SCALE GENOMIC DNA]</scope>
    <source>
        <strain evidence="2 3">SOSP1-9</strain>
    </source>
</reference>
<evidence type="ECO:0000313" key="3">
    <source>
        <dbReference type="Proteomes" id="UP000635565"/>
    </source>
</evidence>
<evidence type="ECO:0000256" key="1">
    <source>
        <dbReference type="SAM" id="Phobius"/>
    </source>
</evidence>
<sequence length="44" mass="4800">MALSHTSRTLRSHTEFLKLWIGQSISGFGSAITTLALPLTAVVW</sequence>
<keyword evidence="3" id="KW-1185">Reference proteome</keyword>
<keyword evidence="1" id="KW-0812">Transmembrane</keyword>
<accession>A0ABQ3V794</accession>
<evidence type="ECO:0000313" key="2">
    <source>
        <dbReference type="EMBL" id="GHO82002.1"/>
    </source>
</evidence>
<proteinExistence type="predicted"/>